<proteinExistence type="predicted"/>
<keyword evidence="1 2" id="KW-0238">DNA-binding</keyword>
<dbReference type="AlphaFoldDB" id="A0A1J4N417"/>
<dbReference type="GO" id="GO:0003677">
    <property type="term" value="F:DNA binding"/>
    <property type="evidence" value="ECO:0007669"/>
    <property type="project" value="UniProtKB-UniRule"/>
</dbReference>
<feature type="DNA-binding region" description="H-T-H motif" evidence="2">
    <location>
        <begin position="35"/>
        <end position="54"/>
    </location>
</feature>
<dbReference type="PROSITE" id="PS50977">
    <property type="entry name" value="HTH_TETR_2"/>
    <property type="match status" value="1"/>
</dbReference>
<feature type="domain" description="HTH tetR-type" evidence="3">
    <location>
        <begin position="12"/>
        <end position="72"/>
    </location>
</feature>
<keyword evidence="5" id="KW-1185">Reference proteome</keyword>
<name>A0A1J4N417_9ACTN</name>
<evidence type="ECO:0000313" key="4">
    <source>
        <dbReference type="EMBL" id="OIJ26309.1"/>
    </source>
</evidence>
<gene>
    <name evidence="4" type="ORF">UG56_013810</name>
</gene>
<evidence type="ECO:0000256" key="1">
    <source>
        <dbReference type="ARBA" id="ARBA00023125"/>
    </source>
</evidence>
<dbReference type="OrthoDB" id="8688418at2"/>
<accession>A0A1J4N417</accession>
<organism evidence="4 5">
    <name type="scientific">Nocardioides luteus</name>
    <dbReference type="NCBI Taxonomy" id="1844"/>
    <lineage>
        <taxon>Bacteria</taxon>
        <taxon>Bacillati</taxon>
        <taxon>Actinomycetota</taxon>
        <taxon>Actinomycetes</taxon>
        <taxon>Propionibacteriales</taxon>
        <taxon>Nocardioidaceae</taxon>
        <taxon>Nocardioides</taxon>
    </lineage>
</organism>
<evidence type="ECO:0000256" key="2">
    <source>
        <dbReference type="PROSITE-ProRule" id="PRU00335"/>
    </source>
</evidence>
<dbReference type="Pfam" id="PF00440">
    <property type="entry name" value="TetR_N"/>
    <property type="match status" value="1"/>
</dbReference>
<dbReference type="InterPro" id="IPR009057">
    <property type="entry name" value="Homeodomain-like_sf"/>
</dbReference>
<dbReference type="Proteomes" id="UP000033772">
    <property type="component" value="Unassembled WGS sequence"/>
</dbReference>
<reference evidence="4" key="1">
    <citation type="submission" date="2016-10" db="EMBL/GenBank/DDBJ databases">
        <title>Draft Genome Sequence of Nocardioides luteus Strain BAFB, an Alkane-Degrading Bacterium Isolated from JP-7 Polluted Soil.</title>
        <authorList>
            <person name="Brown L."/>
            <person name="Ruiz O.N."/>
            <person name="Gunasekera T."/>
        </authorList>
    </citation>
    <scope>NUCLEOTIDE SEQUENCE [LARGE SCALE GENOMIC DNA]</scope>
    <source>
        <strain evidence="4">BAFB</strain>
    </source>
</reference>
<dbReference type="RefSeq" id="WP_045546829.1">
    <property type="nucleotide sequence ID" value="NZ_JZDQ02000017.1"/>
</dbReference>
<dbReference type="InterPro" id="IPR001647">
    <property type="entry name" value="HTH_TetR"/>
</dbReference>
<protein>
    <recommendedName>
        <fullName evidence="3">HTH tetR-type domain-containing protein</fullName>
    </recommendedName>
</protein>
<comment type="caution">
    <text evidence="4">The sequence shown here is derived from an EMBL/GenBank/DDBJ whole genome shotgun (WGS) entry which is preliminary data.</text>
</comment>
<evidence type="ECO:0000259" key="3">
    <source>
        <dbReference type="PROSITE" id="PS50977"/>
    </source>
</evidence>
<dbReference type="Gene3D" id="1.10.357.10">
    <property type="entry name" value="Tetracycline Repressor, domain 2"/>
    <property type="match status" value="1"/>
</dbReference>
<dbReference type="STRING" id="1844.UG56_013810"/>
<dbReference type="SUPFAM" id="SSF46689">
    <property type="entry name" value="Homeodomain-like"/>
    <property type="match status" value="1"/>
</dbReference>
<sequence length="201" mass="22185">MSRPGLREMKREATAQALAEAAFDLAKARGLDGFVIDDVVERAGYSRRTFANHYSCKEAAVASVAYSGIDAAVSALEDVSSDVPLLDAIHAVLRLQLTTETLSRMREVIRLSREFPSLEPYVHHVQHRMRLEAEQRLRLVAADRYPPTYVSLLFGALYGMVSSALEGLVDVRLPGDTSSGPGSLEFDQFLDVAFKHLRSGF</sequence>
<dbReference type="EMBL" id="JZDQ02000017">
    <property type="protein sequence ID" value="OIJ26309.1"/>
    <property type="molecule type" value="Genomic_DNA"/>
</dbReference>
<evidence type="ECO:0000313" key="5">
    <source>
        <dbReference type="Proteomes" id="UP000033772"/>
    </source>
</evidence>